<dbReference type="InterPro" id="IPR010982">
    <property type="entry name" value="Lambda_DNA-bd_dom_sf"/>
</dbReference>
<evidence type="ECO:0000256" key="1">
    <source>
        <dbReference type="ARBA" id="ARBA00023125"/>
    </source>
</evidence>
<dbReference type="SUPFAM" id="SSF47413">
    <property type="entry name" value="lambda repressor-like DNA-binding domains"/>
    <property type="match status" value="1"/>
</dbReference>
<dbReference type="Pfam" id="PF01381">
    <property type="entry name" value="HTH_3"/>
    <property type="match status" value="1"/>
</dbReference>
<keyword evidence="1" id="KW-0238">DNA-binding</keyword>
<dbReference type="CDD" id="cd00093">
    <property type="entry name" value="HTH_XRE"/>
    <property type="match status" value="1"/>
</dbReference>
<feature type="domain" description="HTH cro/C1-type" evidence="2">
    <location>
        <begin position="6"/>
        <end position="60"/>
    </location>
</feature>
<dbReference type="PANTHER" id="PTHR46558:SF11">
    <property type="entry name" value="HTH-TYPE TRANSCRIPTIONAL REGULATOR XRE"/>
    <property type="match status" value="1"/>
</dbReference>
<accession>A0A364K1V7</accession>
<sequence length="69" mass="7977">MLKPRIKEIMKKKGIKQDQLAEMLGIKQQMISSYVRGVNIPSLERAHQIAHYLGCKVDELHEYIPDEEG</sequence>
<gene>
    <name evidence="3" type="ORF">DL897_15560</name>
</gene>
<evidence type="ECO:0000313" key="3">
    <source>
        <dbReference type="EMBL" id="RAL21997.1"/>
    </source>
</evidence>
<evidence type="ECO:0000313" key="4">
    <source>
        <dbReference type="Proteomes" id="UP000251213"/>
    </source>
</evidence>
<dbReference type="PANTHER" id="PTHR46558">
    <property type="entry name" value="TRACRIPTIONAL REGULATORY PROTEIN-RELATED-RELATED"/>
    <property type="match status" value="1"/>
</dbReference>
<keyword evidence="4" id="KW-1185">Reference proteome</keyword>
<protein>
    <submittedName>
        <fullName evidence="3">Transcriptional regulator</fullName>
    </submittedName>
</protein>
<dbReference type="GO" id="GO:0003677">
    <property type="term" value="F:DNA binding"/>
    <property type="evidence" value="ECO:0007669"/>
    <property type="project" value="UniProtKB-KW"/>
</dbReference>
<dbReference type="Proteomes" id="UP000251213">
    <property type="component" value="Unassembled WGS sequence"/>
</dbReference>
<dbReference type="OrthoDB" id="9808239at2"/>
<reference evidence="3 4" key="1">
    <citation type="submission" date="2018-06" db="EMBL/GenBank/DDBJ databases">
        <title>Thermoflavimicrobium daqus sp. nov., a thermophilic microbe isolated from Moutai-flavour Daqu.</title>
        <authorList>
            <person name="Wang X."/>
            <person name="Zhou H."/>
        </authorList>
    </citation>
    <scope>NUCLEOTIDE SEQUENCE [LARGE SCALE GENOMIC DNA]</scope>
    <source>
        <strain evidence="3 4">FBKL4.011</strain>
    </source>
</reference>
<organism evidence="3 4">
    <name type="scientific">Thermoflavimicrobium daqui</name>
    <dbReference type="NCBI Taxonomy" id="2137476"/>
    <lineage>
        <taxon>Bacteria</taxon>
        <taxon>Bacillati</taxon>
        <taxon>Bacillota</taxon>
        <taxon>Bacilli</taxon>
        <taxon>Bacillales</taxon>
        <taxon>Thermoactinomycetaceae</taxon>
        <taxon>Thermoflavimicrobium</taxon>
    </lineage>
</organism>
<dbReference type="EMBL" id="QJKK01000011">
    <property type="protein sequence ID" value="RAL21997.1"/>
    <property type="molecule type" value="Genomic_DNA"/>
</dbReference>
<comment type="caution">
    <text evidence="3">The sequence shown here is derived from an EMBL/GenBank/DDBJ whole genome shotgun (WGS) entry which is preliminary data.</text>
</comment>
<dbReference type="SMART" id="SM00530">
    <property type="entry name" value="HTH_XRE"/>
    <property type="match status" value="1"/>
</dbReference>
<reference evidence="3 4" key="2">
    <citation type="submission" date="2018-06" db="EMBL/GenBank/DDBJ databases">
        <authorList>
            <person name="Zhirakovskaya E."/>
        </authorList>
    </citation>
    <scope>NUCLEOTIDE SEQUENCE [LARGE SCALE GENOMIC DNA]</scope>
    <source>
        <strain evidence="3 4">FBKL4.011</strain>
    </source>
</reference>
<evidence type="ECO:0000259" key="2">
    <source>
        <dbReference type="PROSITE" id="PS50943"/>
    </source>
</evidence>
<dbReference type="RefSeq" id="WP_113660039.1">
    <property type="nucleotide sequence ID" value="NZ_KZ845673.1"/>
</dbReference>
<dbReference type="Gene3D" id="1.10.260.40">
    <property type="entry name" value="lambda repressor-like DNA-binding domains"/>
    <property type="match status" value="1"/>
</dbReference>
<dbReference type="AlphaFoldDB" id="A0A364K1V7"/>
<name>A0A364K1V7_9BACL</name>
<dbReference type="PROSITE" id="PS50943">
    <property type="entry name" value="HTH_CROC1"/>
    <property type="match status" value="1"/>
</dbReference>
<dbReference type="InterPro" id="IPR001387">
    <property type="entry name" value="Cro/C1-type_HTH"/>
</dbReference>
<proteinExistence type="predicted"/>